<evidence type="ECO:0000256" key="3">
    <source>
        <dbReference type="ARBA" id="ARBA00022692"/>
    </source>
</evidence>
<evidence type="ECO:0000313" key="8">
    <source>
        <dbReference type="Proteomes" id="UP000029723"/>
    </source>
</evidence>
<proteinExistence type="inferred from homology"/>
<dbReference type="EMBL" id="JRPQ01000062">
    <property type="protein sequence ID" value="KGI22677.1"/>
    <property type="molecule type" value="Genomic_DNA"/>
</dbReference>
<dbReference type="AlphaFoldDB" id="A0A098YTQ6"/>
<comment type="subcellular location">
    <subcellularLocation>
        <location evidence="1">Membrane</location>
        <topology evidence="1">Multi-pass membrane protein</topology>
    </subcellularLocation>
</comment>
<keyword evidence="5 6" id="KW-0472">Membrane</keyword>
<evidence type="ECO:0000256" key="1">
    <source>
        <dbReference type="ARBA" id="ARBA00004141"/>
    </source>
</evidence>
<feature type="transmembrane region" description="Helical" evidence="6">
    <location>
        <begin position="123"/>
        <end position="147"/>
    </location>
</feature>
<dbReference type="Pfam" id="PF03649">
    <property type="entry name" value="UPF0014"/>
    <property type="match status" value="1"/>
</dbReference>
<dbReference type="PANTHER" id="PTHR30028">
    <property type="entry name" value="UPF0014 INNER MEMBRANE PROTEIN YBBM-RELATED"/>
    <property type="match status" value="1"/>
</dbReference>
<evidence type="ECO:0000256" key="6">
    <source>
        <dbReference type="SAM" id="Phobius"/>
    </source>
</evidence>
<dbReference type="Proteomes" id="UP000029723">
    <property type="component" value="Unassembled WGS sequence"/>
</dbReference>
<evidence type="ECO:0000313" key="7">
    <source>
        <dbReference type="EMBL" id="KGI22677.1"/>
    </source>
</evidence>
<comment type="caution">
    <text evidence="7">The sequence shown here is derived from an EMBL/GenBank/DDBJ whole genome shotgun (WGS) entry which is preliminary data.</text>
</comment>
<feature type="transmembrane region" description="Helical" evidence="6">
    <location>
        <begin position="37"/>
        <end position="54"/>
    </location>
</feature>
<feature type="transmembrane region" description="Helical" evidence="6">
    <location>
        <begin position="6"/>
        <end position="25"/>
    </location>
</feature>
<protein>
    <submittedName>
        <fullName evidence="7">ATP synthase F0 subunit A</fullName>
    </submittedName>
</protein>
<evidence type="ECO:0000256" key="5">
    <source>
        <dbReference type="ARBA" id="ARBA00023136"/>
    </source>
</evidence>
<dbReference type="InterPro" id="IPR005226">
    <property type="entry name" value="UPF0014_fam"/>
</dbReference>
<sequence length="262" mass="29374">MEITFMQYVWGFLLLLIPCYVLYLYHSTLLTKTVRATVGMMGLLLVLGFLLYEVMALNQWGITLLFALLMMAIGAILTVRRAKLPIRQLFVPVMAGTLTGVLVVGLYVLWLVVGVRNPLEVRFLIPVVGLLTGHLIQVNSQALHIYFMGLRHHSQLYHYLLGNGMKHSQALGYLFRRTIERAALPNISTMGRMLIGVSPIILWSMMLAGAGVFTALAVQLVLLVAMFSASMISVIVTMVVSRRYLLDDYHQLKGDKPHQQAE</sequence>
<feature type="transmembrane region" description="Helical" evidence="6">
    <location>
        <begin position="89"/>
        <end position="111"/>
    </location>
</feature>
<keyword evidence="3 6" id="KW-0812">Transmembrane</keyword>
<reference evidence="7 8" key="1">
    <citation type="submission" date="2014-07" db="EMBL/GenBank/DDBJ databases">
        <authorList>
            <person name="McCorrison J."/>
            <person name="Sanka R."/>
            <person name="Torralba M."/>
            <person name="Gillis M."/>
            <person name="Haft D.H."/>
            <person name="Methe B."/>
            <person name="Sutton G."/>
            <person name="Nelson K.E."/>
        </authorList>
    </citation>
    <scope>NUCLEOTIDE SEQUENCE [LARGE SCALE GENOMIC DNA]</scope>
    <source>
        <strain evidence="7 8">S9-PR14</strain>
    </source>
</reference>
<feature type="transmembrane region" description="Helical" evidence="6">
    <location>
        <begin position="220"/>
        <end position="240"/>
    </location>
</feature>
<keyword evidence="4 6" id="KW-1133">Transmembrane helix</keyword>
<evidence type="ECO:0000256" key="4">
    <source>
        <dbReference type="ARBA" id="ARBA00022989"/>
    </source>
</evidence>
<feature type="transmembrane region" description="Helical" evidence="6">
    <location>
        <begin position="60"/>
        <end position="77"/>
    </location>
</feature>
<dbReference type="OrthoDB" id="9791807at2"/>
<gene>
    <name evidence="7" type="ORF">HMPREF9304_03295</name>
</gene>
<name>A0A098YTQ6_9BACT</name>
<accession>A0A098YTQ6</accession>
<dbReference type="GO" id="GO:0005886">
    <property type="term" value="C:plasma membrane"/>
    <property type="evidence" value="ECO:0007669"/>
    <property type="project" value="TreeGrafter"/>
</dbReference>
<dbReference type="RefSeq" id="WP_036926347.1">
    <property type="nucleotide sequence ID" value="NZ_JRPQ01000062.1"/>
</dbReference>
<comment type="similarity">
    <text evidence="2">Belongs to the UPF0014 family.</text>
</comment>
<evidence type="ECO:0000256" key="2">
    <source>
        <dbReference type="ARBA" id="ARBA00005268"/>
    </source>
</evidence>
<dbReference type="PANTHER" id="PTHR30028:SF0">
    <property type="entry name" value="PROTEIN ALUMINUM SENSITIVE 3"/>
    <property type="match status" value="1"/>
</dbReference>
<feature type="transmembrane region" description="Helical" evidence="6">
    <location>
        <begin position="193"/>
        <end position="214"/>
    </location>
</feature>
<organism evidence="7 8">
    <name type="scientific">Hoylesella timonensis S9-PR14</name>
    <dbReference type="NCBI Taxonomy" id="1401062"/>
    <lineage>
        <taxon>Bacteria</taxon>
        <taxon>Pseudomonadati</taxon>
        <taxon>Bacteroidota</taxon>
        <taxon>Bacteroidia</taxon>
        <taxon>Bacteroidales</taxon>
        <taxon>Prevotellaceae</taxon>
        <taxon>Hoylesella</taxon>
    </lineage>
</organism>